<gene>
    <name evidence="2" type="ORF">B9479_003069</name>
</gene>
<evidence type="ECO:0000313" key="3">
    <source>
        <dbReference type="Proteomes" id="UP000322245"/>
    </source>
</evidence>
<sequence>MPQVDANSQVAESDSRVAFTVSSAANADGSSFRPSVAYTSTGHGRASSTIFGENVKNKANALIETPWAAHVYEKSSAAESNRAFVNTVAEHAQAEENDLGFTAKWSIASVNQ</sequence>
<dbReference type="Proteomes" id="UP000322245">
    <property type="component" value="Unassembled WGS sequence"/>
</dbReference>
<evidence type="ECO:0000256" key="1">
    <source>
        <dbReference type="SAM" id="MobiDB-lite"/>
    </source>
</evidence>
<dbReference type="EMBL" id="NIDF01000027">
    <property type="protein sequence ID" value="TYJ56225.1"/>
    <property type="molecule type" value="Genomic_DNA"/>
</dbReference>
<dbReference type="AlphaFoldDB" id="A0A5D3AY32"/>
<accession>A0A5D3AY32</accession>
<keyword evidence="3" id="KW-1185">Reference proteome</keyword>
<protein>
    <submittedName>
        <fullName evidence="2">Uncharacterized protein</fullName>
    </submittedName>
</protein>
<comment type="caution">
    <text evidence="2">The sequence shown here is derived from an EMBL/GenBank/DDBJ whole genome shotgun (WGS) entry which is preliminary data.</text>
</comment>
<name>A0A5D3AY32_9TREE</name>
<evidence type="ECO:0000313" key="2">
    <source>
        <dbReference type="EMBL" id="TYJ56225.1"/>
    </source>
</evidence>
<organism evidence="2 3">
    <name type="scientific">Cryptococcus floricola</name>
    <dbReference type="NCBI Taxonomy" id="2591691"/>
    <lineage>
        <taxon>Eukaryota</taxon>
        <taxon>Fungi</taxon>
        <taxon>Dikarya</taxon>
        <taxon>Basidiomycota</taxon>
        <taxon>Agaricomycotina</taxon>
        <taxon>Tremellomycetes</taxon>
        <taxon>Tremellales</taxon>
        <taxon>Cryptococcaceae</taxon>
        <taxon>Cryptococcus</taxon>
    </lineage>
</organism>
<feature type="region of interest" description="Disordered" evidence="1">
    <location>
        <begin position="26"/>
        <end position="47"/>
    </location>
</feature>
<proteinExistence type="predicted"/>
<reference evidence="2 3" key="1">
    <citation type="submission" date="2017-05" db="EMBL/GenBank/DDBJ databases">
        <title>The Genome Sequence of Tsuchiyaea wingfieldii DSM 27421.</title>
        <authorList>
            <person name="Cuomo C."/>
            <person name="Passer A."/>
            <person name="Billmyre B."/>
            <person name="Heitman J."/>
        </authorList>
    </citation>
    <scope>NUCLEOTIDE SEQUENCE [LARGE SCALE GENOMIC DNA]</scope>
    <source>
        <strain evidence="2 3">DSM 27421</strain>
    </source>
</reference>